<evidence type="ECO:0000313" key="10">
    <source>
        <dbReference type="Proteomes" id="UP000265903"/>
    </source>
</evidence>
<comment type="catalytic activity">
    <reaction evidence="7">
        <text>L-tyrosyl-[protein] + ATP = O-(5'-adenylyl)-L-tyrosyl-[protein] + diphosphate</text>
        <dbReference type="Rhea" id="RHEA:54288"/>
        <dbReference type="Rhea" id="RHEA-COMP:10136"/>
        <dbReference type="Rhea" id="RHEA-COMP:13846"/>
        <dbReference type="ChEBI" id="CHEBI:30616"/>
        <dbReference type="ChEBI" id="CHEBI:33019"/>
        <dbReference type="ChEBI" id="CHEBI:46858"/>
        <dbReference type="ChEBI" id="CHEBI:83624"/>
        <dbReference type="EC" id="2.7.7.108"/>
    </reaction>
</comment>
<proteinExistence type="predicted"/>
<keyword evidence="3" id="KW-0547">Nucleotide-binding</keyword>
<keyword evidence="4" id="KW-0067">ATP-binding</keyword>
<accession>A0A3M2RGP1</accession>
<feature type="domain" description="Fido" evidence="8">
    <location>
        <begin position="1"/>
        <end position="117"/>
    </location>
</feature>
<dbReference type="GO" id="GO:0051302">
    <property type="term" value="P:regulation of cell division"/>
    <property type="evidence" value="ECO:0007669"/>
    <property type="project" value="TreeGrafter"/>
</dbReference>
<reference evidence="9 10" key="1">
    <citation type="submission" date="2018-08" db="EMBL/GenBank/DDBJ databases">
        <title>Whole Genome Sequence of the Moderate Halophilic Marine Bacterium Marinobacter litoralis Sw-45.</title>
        <authorList>
            <person name="Musa H."/>
        </authorList>
    </citation>
    <scope>NUCLEOTIDE SEQUENCE [LARGE SCALE GENOMIC DNA]</scope>
    <source>
        <strain evidence="9 10">Sw-45</strain>
    </source>
</reference>
<evidence type="ECO:0000256" key="5">
    <source>
        <dbReference type="ARBA" id="ARBA00034531"/>
    </source>
</evidence>
<keyword evidence="2 9" id="KW-0548">Nucleotidyltransferase</keyword>
<evidence type="ECO:0000256" key="2">
    <source>
        <dbReference type="ARBA" id="ARBA00022695"/>
    </source>
</evidence>
<dbReference type="EMBL" id="QMDL01000002">
    <property type="protein sequence ID" value="RMJ04477.1"/>
    <property type="molecule type" value="Genomic_DNA"/>
</dbReference>
<dbReference type="InterPro" id="IPR003812">
    <property type="entry name" value="Fido"/>
</dbReference>
<evidence type="ECO:0000256" key="4">
    <source>
        <dbReference type="ARBA" id="ARBA00022840"/>
    </source>
</evidence>
<evidence type="ECO:0000256" key="1">
    <source>
        <dbReference type="ARBA" id="ARBA00022679"/>
    </source>
</evidence>
<evidence type="ECO:0000256" key="6">
    <source>
        <dbReference type="ARBA" id="ARBA00047939"/>
    </source>
</evidence>
<comment type="catalytic activity">
    <reaction evidence="6">
        <text>L-threonyl-[protein] + ATP = 3-O-(5'-adenylyl)-L-threonyl-[protein] + diphosphate</text>
        <dbReference type="Rhea" id="RHEA:54292"/>
        <dbReference type="Rhea" id="RHEA-COMP:11060"/>
        <dbReference type="Rhea" id="RHEA-COMP:13847"/>
        <dbReference type="ChEBI" id="CHEBI:30013"/>
        <dbReference type="ChEBI" id="CHEBI:30616"/>
        <dbReference type="ChEBI" id="CHEBI:33019"/>
        <dbReference type="ChEBI" id="CHEBI:138113"/>
        <dbReference type="EC" id="2.7.7.108"/>
    </reaction>
</comment>
<protein>
    <recommendedName>
        <fullName evidence="5">protein adenylyltransferase</fullName>
        <ecNumber evidence="5">2.7.7.108</ecNumber>
    </recommendedName>
</protein>
<keyword evidence="10" id="KW-1185">Reference proteome</keyword>
<dbReference type="InterPro" id="IPR036597">
    <property type="entry name" value="Fido-like_dom_sf"/>
</dbReference>
<dbReference type="PANTHER" id="PTHR39560">
    <property type="entry name" value="PROTEIN ADENYLYLTRANSFERASE FIC-RELATED"/>
    <property type="match status" value="1"/>
</dbReference>
<comment type="caution">
    <text evidence="9">The sequence shown here is derived from an EMBL/GenBank/DDBJ whole genome shotgun (WGS) entry which is preliminary data.</text>
</comment>
<name>A0A3M2RGP1_9GAMM</name>
<gene>
    <name evidence="9" type="primary">fic_2</name>
    <name evidence="9" type="ORF">DOQ08_01800</name>
</gene>
<dbReference type="AlphaFoldDB" id="A0A3M2RGP1"/>
<dbReference type="GO" id="GO:0005524">
    <property type="term" value="F:ATP binding"/>
    <property type="evidence" value="ECO:0007669"/>
    <property type="project" value="UniProtKB-KW"/>
</dbReference>
<evidence type="ECO:0000313" key="9">
    <source>
        <dbReference type="EMBL" id="RMJ04477.1"/>
    </source>
</evidence>
<dbReference type="Proteomes" id="UP000265903">
    <property type="component" value="Unassembled WGS sequence"/>
</dbReference>
<dbReference type="Pfam" id="PF02661">
    <property type="entry name" value="Fic"/>
    <property type="match status" value="1"/>
</dbReference>
<evidence type="ECO:0000259" key="8">
    <source>
        <dbReference type="PROSITE" id="PS51459"/>
    </source>
</evidence>
<dbReference type="PANTHER" id="PTHR39560:SF1">
    <property type="entry name" value="PROTEIN ADENYLYLTRANSFERASE FIC-RELATED"/>
    <property type="match status" value="1"/>
</dbReference>
<dbReference type="Gene3D" id="1.10.3290.10">
    <property type="entry name" value="Fido-like domain"/>
    <property type="match status" value="1"/>
</dbReference>
<organism evidence="9 10">
    <name type="scientific">Marinobacter litoralis</name>
    <dbReference type="NCBI Taxonomy" id="187981"/>
    <lineage>
        <taxon>Bacteria</taxon>
        <taxon>Pseudomonadati</taxon>
        <taxon>Pseudomonadota</taxon>
        <taxon>Gammaproteobacteria</taxon>
        <taxon>Pseudomonadales</taxon>
        <taxon>Marinobacteraceae</taxon>
        <taxon>Marinobacter</taxon>
    </lineage>
</organism>
<evidence type="ECO:0000256" key="3">
    <source>
        <dbReference type="ARBA" id="ARBA00022741"/>
    </source>
</evidence>
<keyword evidence="1 9" id="KW-0808">Transferase</keyword>
<sequence length="125" mass="14342">MKLRTVDISKADTRFCNVQWIEKESGKIFGMLRKEDYLTSLSRDQLVAKAAEYYGDINMIHPFREGNGRAQRIFFEHLIVNAGFDITWEGINPERWIKANEATVVCNYAPLADIFENCIGEPLAP</sequence>
<evidence type="ECO:0000256" key="7">
    <source>
        <dbReference type="ARBA" id="ARBA00048696"/>
    </source>
</evidence>
<dbReference type="GO" id="GO:0070733">
    <property type="term" value="F:AMPylase activity"/>
    <property type="evidence" value="ECO:0007669"/>
    <property type="project" value="UniProtKB-EC"/>
</dbReference>
<dbReference type="PROSITE" id="PS51459">
    <property type="entry name" value="FIDO"/>
    <property type="match status" value="1"/>
</dbReference>
<dbReference type="EC" id="2.7.7.108" evidence="5"/>
<dbReference type="SUPFAM" id="SSF140931">
    <property type="entry name" value="Fic-like"/>
    <property type="match status" value="1"/>
</dbReference>